<evidence type="ECO:0000313" key="1">
    <source>
        <dbReference type="EMBL" id="ENZ02612.1"/>
    </source>
</evidence>
<protein>
    <submittedName>
        <fullName evidence="1">Uncharacterized protein</fullName>
    </submittedName>
</protein>
<evidence type="ECO:0000313" key="2">
    <source>
        <dbReference type="Proteomes" id="UP000013097"/>
    </source>
</evidence>
<proteinExistence type="predicted"/>
<reference evidence="1 2" key="1">
    <citation type="submission" date="2013-01" db="EMBL/GenBank/DDBJ databases">
        <title>The Genome Sequence of Clostridium colicanis 209318.</title>
        <authorList>
            <consortium name="The Broad Institute Genome Sequencing Platform"/>
            <person name="Earl A."/>
            <person name="Ward D."/>
            <person name="Feldgarden M."/>
            <person name="Gevers D."/>
            <person name="Courvalin P."/>
            <person name="Lambert T."/>
            <person name="Walker B."/>
            <person name="Young S.K."/>
            <person name="Zeng Q."/>
            <person name="Gargeya S."/>
            <person name="Fitzgerald M."/>
            <person name="Haas B."/>
            <person name="Abouelleil A."/>
            <person name="Alvarado L."/>
            <person name="Arachchi H.M."/>
            <person name="Berlin A.M."/>
            <person name="Chapman S.B."/>
            <person name="Dewar J."/>
            <person name="Goldberg J."/>
            <person name="Griggs A."/>
            <person name="Gujja S."/>
            <person name="Hansen M."/>
            <person name="Howarth C."/>
            <person name="Imamovic A."/>
            <person name="Larimer J."/>
            <person name="McCowan C."/>
            <person name="Murphy C."/>
            <person name="Neiman D."/>
            <person name="Pearson M."/>
            <person name="Priest M."/>
            <person name="Roberts A."/>
            <person name="Saif S."/>
            <person name="Shea T."/>
            <person name="Sisk P."/>
            <person name="Sykes S."/>
            <person name="Wortman J."/>
            <person name="Nusbaum C."/>
            <person name="Birren B."/>
        </authorList>
    </citation>
    <scope>NUCLEOTIDE SEQUENCE [LARGE SCALE GENOMIC DNA]</scope>
    <source>
        <strain evidence="1 2">209318</strain>
    </source>
</reference>
<comment type="caution">
    <text evidence="1">The sequence shown here is derived from an EMBL/GenBank/DDBJ whole genome shotgun (WGS) entry which is preliminary data.</text>
</comment>
<dbReference type="EMBL" id="AGYT01000008">
    <property type="protein sequence ID" value="ENZ02612.1"/>
    <property type="molecule type" value="Genomic_DNA"/>
</dbReference>
<dbReference type="Proteomes" id="UP000013097">
    <property type="component" value="Unassembled WGS sequence"/>
</dbReference>
<name>N9Y467_9CLOT</name>
<gene>
    <name evidence="1" type="ORF">HMPREF1092_01847</name>
</gene>
<dbReference type="AlphaFoldDB" id="N9Y467"/>
<dbReference type="PATRIC" id="fig|999411.4.peg.1820"/>
<dbReference type="HOGENOM" id="CLU_2933118_0_0_9"/>
<keyword evidence="2" id="KW-1185">Reference proteome</keyword>
<accession>N9Y467</accession>
<sequence length="60" mass="6903">MQTDEATIFLYDDKGKEIYSLNRFNSDSDKVVYKFGGVSEDTKEIKVKFSDGTMKKVKIN</sequence>
<organism evidence="1 2">
    <name type="scientific">Clostridium thermobutyricum</name>
    <dbReference type="NCBI Taxonomy" id="29372"/>
    <lineage>
        <taxon>Bacteria</taxon>
        <taxon>Bacillati</taxon>
        <taxon>Bacillota</taxon>
        <taxon>Clostridia</taxon>
        <taxon>Eubacteriales</taxon>
        <taxon>Clostridiaceae</taxon>
        <taxon>Clostridium</taxon>
    </lineage>
</organism>